<dbReference type="InterPro" id="IPR028082">
    <property type="entry name" value="Peripla_BP_I"/>
</dbReference>
<feature type="transmembrane region" description="Helical" evidence="6">
    <location>
        <begin position="1078"/>
        <end position="1100"/>
    </location>
</feature>
<dbReference type="SUPFAM" id="SSF53822">
    <property type="entry name" value="Periplasmic binding protein-like I"/>
    <property type="match status" value="1"/>
</dbReference>
<name>A0AAU9J8C4_9CILI</name>
<protein>
    <recommendedName>
        <fullName evidence="8">Receptor ligand binding region domain-containing protein</fullName>
    </recommendedName>
</protein>
<comment type="subcellular location">
    <subcellularLocation>
        <location evidence="1">Membrane</location>
    </subcellularLocation>
</comment>
<feature type="transmembrane region" description="Helical" evidence="6">
    <location>
        <begin position="815"/>
        <end position="832"/>
    </location>
</feature>
<evidence type="ECO:0000256" key="6">
    <source>
        <dbReference type="SAM" id="Phobius"/>
    </source>
</evidence>
<evidence type="ECO:0000256" key="3">
    <source>
        <dbReference type="ARBA" id="ARBA00022989"/>
    </source>
</evidence>
<keyword evidence="7" id="KW-0732">Signal</keyword>
<dbReference type="EMBL" id="CAJZBQ010000029">
    <property type="protein sequence ID" value="CAG9321932.1"/>
    <property type="molecule type" value="Genomic_DNA"/>
</dbReference>
<keyword evidence="10" id="KW-1185">Reference proteome</keyword>
<evidence type="ECO:0000256" key="1">
    <source>
        <dbReference type="ARBA" id="ARBA00004370"/>
    </source>
</evidence>
<dbReference type="Proteomes" id="UP001162131">
    <property type="component" value="Unassembled WGS sequence"/>
</dbReference>
<dbReference type="AlphaFoldDB" id="A0AAU9J8C4"/>
<organism evidence="9 10">
    <name type="scientific">Blepharisma stoltei</name>
    <dbReference type="NCBI Taxonomy" id="1481888"/>
    <lineage>
        <taxon>Eukaryota</taxon>
        <taxon>Sar</taxon>
        <taxon>Alveolata</taxon>
        <taxon>Ciliophora</taxon>
        <taxon>Postciliodesmatophora</taxon>
        <taxon>Heterotrichea</taxon>
        <taxon>Heterotrichida</taxon>
        <taxon>Blepharismidae</taxon>
        <taxon>Blepharisma</taxon>
    </lineage>
</organism>
<feature type="transmembrane region" description="Helical" evidence="6">
    <location>
        <begin position="774"/>
        <end position="794"/>
    </location>
</feature>
<evidence type="ECO:0000313" key="10">
    <source>
        <dbReference type="Proteomes" id="UP001162131"/>
    </source>
</evidence>
<feature type="chain" id="PRO_5043616995" description="Receptor ligand binding region domain-containing protein" evidence="7">
    <location>
        <begin position="29"/>
        <end position="1194"/>
    </location>
</feature>
<keyword evidence="4 6" id="KW-0472">Membrane</keyword>
<sequence>MVARILFFATFALSSVNLLVFFSENTQSSLISFFQENLSEIIGNSITFDILFFTASVSTNFSILFRGDLPVVIDATYDINLSQYLLAATEENHILNLSLDSNIIPTGAWQYHLHTAFEGQLSAIEEFLNYLGLSQIAMISTNTLDSIKISNSFEEDFLKKVKLKVSLTDTLSSESTDNIAGRLLKPNGMQNFIMFCEGSYIDIFVTSLINKKIYKAGASVLIWSQGIWGGTNDGLLYLVEQGLEMSASYLEYEALTVKAFTSLVIEYINTFSSSQGPNIDSRSLKQYMDAHTDNHYRFPIYSLVNIVNSLKVKVGTVTKNQISLSSQIIYPGNSTAKPSISKAPIIMSLTSSGNEPDGTYNSYQPIISQGNFFARDWINNSSLILENFKIVFTENSCGTSVFIHDKAVTCYTPLKDELGLFFLGSDYYAADIGVMLLLREWNISMAHVDTATSPLLSNKTLYPEFMRVVPSGSYNAVVLVKLCQIFGWNNVNVVYANLSTNIAMYNTFVSEATKVGITIANDETKRILPQNYARTMLENYRYVFQAVKDTKVRIFITFQGASSSYQAVEGLYDVGMRKGDAVVVLSSKTGGQAIIQNYVQEYLTKLLELLCGCISVSAVEYTGEFGNEIKNSMASYWGSSPSFKGSHFDQTLLAAYGVDFAIKKGEDFENAAVLIKSTRAQRITGASGTIAIDSTSNDRSYMILSINNFYASNQTGVYNESVPGYYIPTSSTPIQISSNIIWPGPSYNVPSDTIALNSDCPFDQSLSEDSTKGIATFATICFSLALISFIMTFIMWKRGFPNPYPKLTDKREIQFADSFAMFTMIVEAFQYINIGPKFEKDPITEYLGSLSNISVEQFTSMKGSTYWLWLDIMLGIICFWFINCLVSFMRNQEWINKLFVVRWLLKYREIVIPLLGNTFFIAIINILLSVFKCSKSIGSDLDTSYMDIDCHEFCWQGTHIGYAIVSIFVLLLYLPISILLRPMWTNLKLEQNLRCQPEYLTIKSAVQVIYIALNKAISIYSKTAQGFIYLSLIIVFIVYNVKKPPFNYDRMNMWQIILLCCVCWSVLLTSISSGINKFYLELVIVKVVGWAVMVGLGLALQAKRFPGLLIRPQPPNIAQLFRFMLTSAVRADSLAKRNLKFASGKYEMKKESEIAPSSGKTEVVTINHSVMKLDDKTRMEIAEEYMLAEESANV</sequence>
<evidence type="ECO:0000256" key="7">
    <source>
        <dbReference type="SAM" id="SignalP"/>
    </source>
</evidence>
<dbReference type="GO" id="GO:0016020">
    <property type="term" value="C:membrane"/>
    <property type="evidence" value="ECO:0007669"/>
    <property type="project" value="UniProtKB-SubCell"/>
</dbReference>
<keyword evidence="5" id="KW-0325">Glycoprotein</keyword>
<proteinExistence type="predicted"/>
<dbReference type="PANTHER" id="PTHR24060">
    <property type="entry name" value="METABOTROPIC GLUTAMATE RECEPTOR"/>
    <property type="match status" value="1"/>
</dbReference>
<dbReference type="Gene3D" id="3.40.50.2300">
    <property type="match status" value="3"/>
</dbReference>
<feature type="domain" description="Receptor ligand binding region" evidence="8">
    <location>
        <begin position="374"/>
        <end position="704"/>
    </location>
</feature>
<comment type="caution">
    <text evidence="9">The sequence shown here is derived from an EMBL/GenBank/DDBJ whole genome shotgun (WGS) entry which is preliminary data.</text>
</comment>
<evidence type="ECO:0000256" key="4">
    <source>
        <dbReference type="ARBA" id="ARBA00023136"/>
    </source>
</evidence>
<feature type="transmembrane region" description="Helical" evidence="6">
    <location>
        <begin position="866"/>
        <end position="889"/>
    </location>
</feature>
<reference evidence="9" key="1">
    <citation type="submission" date="2021-09" db="EMBL/GenBank/DDBJ databases">
        <authorList>
            <consortium name="AG Swart"/>
            <person name="Singh M."/>
            <person name="Singh A."/>
            <person name="Seah K."/>
            <person name="Emmerich C."/>
        </authorList>
    </citation>
    <scope>NUCLEOTIDE SEQUENCE</scope>
    <source>
        <strain evidence="9">ATCC30299</strain>
    </source>
</reference>
<evidence type="ECO:0000313" key="9">
    <source>
        <dbReference type="EMBL" id="CAG9321932.1"/>
    </source>
</evidence>
<keyword evidence="3 6" id="KW-1133">Transmembrane helix</keyword>
<dbReference type="InterPro" id="IPR050726">
    <property type="entry name" value="mGluR"/>
</dbReference>
<feature type="transmembrane region" description="Helical" evidence="6">
    <location>
        <begin position="910"/>
        <end position="931"/>
    </location>
</feature>
<dbReference type="Pfam" id="PF01094">
    <property type="entry name" value="ANF_receptor"/>
    <property type="match status" value="1"/>
</dbReference>
<dbReference type="InterPro" id="IPR001828">
    <property type="entry name" value="ANF_lig-bd_rcpt"/>
</dbReference>
<keyword evidence="2 6" id="KW-0812">Transmembrane</keyword>
<gene>
    <name evidence="9" type="ORF">BSTOLATCC_MIC29836</name>
</gene>
<feature type="signal peptide" evidence="7">
    <location>
        <begin position="1"/>
        <end position="28"/>
    </location>
</feature>
<evidence type="ECO:0000256" key="2">
    <source>
        <dbReference type="ARBA" id="ARBA00022692"/>
    </source>
</evidence>
<evidence type="ECO:0000259" key="8">
    <source>
        <dbReference type="Pfam" id="PF01094"/>
    </source>
</evidence>
<accession>A0AAU9J8C4</accession>
<feature type="transmembrane region" description="Helical" evidence="6">
    <location>
        <begin position="1053"/>
        <end position="1072"/>
    </location>
</feature>
<feature type="transmembrane region" description="Helical" evidence="6">
    <location>
        <begin position="960"/>
        <end position="980"/>
    </location>
</feature>
<feature type="transmembrane region" description="Helical" evidence="6">
    <location>
        <begin position="1023"/>
        <end position="1041"/>
    </location>
</feature>
<evidence type="ECO:0000256" key="5">
    <source>
        <dbReference type="ARBA" id="ARBA00023180"/>
    </source>
</evidence>